<protein>
    <submittedName>
        <fullName evidence="5">ABC transporter ATP-binding protein</fullName>
    </submittedName>
</protein>
<dbReference type="AlphaFoldDB" id="A0AAJ4UUH3"/>
<keyword evidence="6" id="KW-1185">Reference proteome</keyword>
<dbReference type="Proteomes" id="UP000270581">
    <property type="component" value="Unassembled WGS sequence"/>
</dbReference>
<dbReference type="InterPro" id="IPR051120">
    <property type="entry name" value="ABC_AA/LPS_Transport"/>
</dbReference>
<evidence type="ECO:0000313" key="5">
    <source>
        <dbReference type="EMBL" id="RNJ22076.1"/>
    </source>
</evidence>
<dbReference type="SMART" id="SM00382">
    <property type="entry name" value="AAA"/>
    <property type="match status" value="1"/>
</dbReference>
<keyword evidence="2" id="KW-0547">Nucleotide-binding</keyword>
<dbReference type="EMBL" id="RJJC01000003">
    <property type="protein sequence ID" value="RNJ22076.1"/>
    <property type="molecule type" value="Genomic_DNA"/>
</dbReference>
<reference evidence="5 6" key="1">
    <citation type="submission" date="2018-11" db="EMBL/GenBank/DDBJ databases">
        <title>Genome sequences of Natronomonas sp. CBA1133.</title>
        <authorList>
            <person name="Roh S.W."/>
            <person name="Cha I.-T."/>
        </authorList>
    </citation>
    <scope>NUCLEOTIDE SEQUENCE [LARGE SCALE GENOMIC DNA]</scope>
    <source>
        <strain evidence="5 6">CBA1133</strain>
    </source>
</reference>
<evidence type="ECO:0000256" key="1">
    <source>
        <dbReference type="ARBA" id="ARBA00022448"/>
    </source>
</evidence>
<dbReference type="GO" id="GO:0016887">
    <property type="term" value="F:ATP hydrolysis activity"/>
    <property type="evidence" value="ECO:0007669"/>
    <property type="project" value="InterPro"/>
</dbReference>
<evidence type="ECO:0000256" key="2">
    <source>
        <dbReference type="ARBA" id="ARBA00022741"/>
    </source>
</evidence>
<dbReference type="InterPro" id="IPR003439">
    <property type="entry name" value="ABC_transporter-like_ATP-bd"/>
</dbReference>
<sequence>MTANPRSEGTPILETDGLQKKFGGLTAVDRVDYQISRGDIQCLIGPNGAGKSTFFGLLTGQIQPTTGEIRYKGEDITNLMPHERVRRGISLKFQTLNIYEELTVSENLQIPCQRRDEDTQMLIKEVAEQVDLADKLQQPVDILSYGEQQWLEIGMSIAVAPELLLLDEPTAGMTVEETERTGELIQRLVANGDMTALVVEHDIEFVRQIAEQVTVLHNGEVFRQGTIEEIANDPEVKRIYLGEEYGGG</sequence>
<dbReference type="GO" id="GO:0005886">
    <property type="term" value="C:plasma membrane"/>
    <property type="evidence" value="ECO:0007669"/>
    <property type="project" value="TreeGrafter"/>
</dbReference>
<keyword evidence="3 5" id="KW-0067">ATP-binding</keyword>
<organism evidence="5 6">
    <name type="scientific">Halosegnis longus</name>
    <dbReference type="NCBI Taxonomy" id="2216012"/>
    <lineage>
        <taxon>Archaea</taxon>
        <taxon>Methanobacteriati</taxon>
        <taxon>Methanobacteriota</taxon>
        <taxon>Stenosarchaea group</taxon>
        <taxon>Halobacteria</taxon>
        <taxon>Halobacteriales</taxon>
        <taxon>Natronomonadaceae</taxon>
        <taxon>Halosegnis</taxon>
    </lineage>
</organism>
<evidence type="ECO:0000313" key="6">
    <source>
        <dbReference type="Proteomes" id="UP000270581"/>
    </source>
</evidence>
<dbReference type="PANTHER" id="PTHR45772">
    <property type="entry name" value="CONSERVED COMPONENT OF ABC TRANSPORTER FOR NATURAL AMINO ACIDS-RELATED"/>
    <property type="match status" value="1"/>
</dbReference>
<dbReference type="SUPFAM" id="SSF52540">
    <property type="entry name" value="P-loop containing nucleoside triphosphate hydrolases"/>
    <property type="match status" value="1"/>
</dbReference>
<gene>
    <name evidence="5" type="ORF">Nmn1133_14150</name>
</gene>
<dbReference type="RefSeq" id="WP_123124868.1">
    <property type="nucleotide sequence ID" value="NZ_RJJC01000003.1"/>
</dbReference>
<feature type="domain" description="ABC transporter" evidence="4">
    <location>
        <begin position="13"/>
        <end position="243"/>
    </location>
</feature>
<name>A0AAJ4UUH3_9EURY</name>
<evidence type="ECO:0000259" key="4">
    <source>
        <dbReference type="PROSITE" id="PS50893"/>
    </source>
</evidence>
<comment type="caution">
    <text evidence="5">The sequence shown here is derived from an EMBL/GenBank/DDBJ whole genome shotgun (WGS) entry which is preliminary data.</text>
</comment>
<dbReference type="Pfam" id="PF00005">
    <property type="entry name" value="ABC_tran"/>
    <property type="match status" value="1"/>
</dbReference>
<dbReference type="GO" id="GO:0005524">
    <property type="term" value="F:ATP binding"/>
    <property type="evidence" value="ECO:0007669"/>
    <property type="project" value="UniProtKB-KW"/>
</dbReference>
<dbReference type="InterPro" id="IPR027417">
    <property type="entry name" value="P-loop_NTPase"/>
</dbReference>
<proteinExistence type="predicted"/>
<evidence type="ECO:0000256" key="3">
    <source>
        <dbReference type="ARBA" id="ARBA00022840"/>
    </source>
</evidence>
<keyword evidence="1" id="KW-0813">Transport</keyword>
<accession>A0AAJ4UUH3</accession>
<dbReference type="Gene3D" id="3.40.50.300">
    <property type="entry name" value="P-loop containing nucleotide triphosphate hydrolases"/>
    <property type="match status" value="1"/>
</dbReference>
<dbReference type="PROSITE" id="PS50893">
    <property type="entry name" value="ABC_TRANSPORTER_2"/>
    <property type="match status" value="1"/>
</dbReference>
<dbReference type="InterPro" id="IPR003593">
    <property type="entry name" value="AAA+_ATPase"/>
</dbReference>
<dbReference type="CDD" id="cd03219">
    <property type="entry name" value="ABC_Mj1267_LivG_branched"/>
    <property type="match status" value="1"/>
</dbReference>
<dbReference type="PANTHER" id="PTHR45772:SF8">
    <property type="entry name" value="HIGH-AFFINITY BRANCHED-CHAIN AMINO ACID TRANSPORT ATP-BINDING PROTEIN"/>
    <property type="match status" value="1"/>
</dbReference>